<dbReference type="CDD" id="cd00093">
    <property type="entry name" value="HTH_XRE"/>
    <property type="match status" value="1"/>
</dbReference>
<dbReference type="SMART" id="SM00530">
    <property type="entry name" value="HTH_XRE"/>
    <property type="match status" value="1"/>
</dbReference>
<name>A0A1I2ZWG8_9FIRM</name>
<dbReference type="Gene3D" id="1.10.260.40">
    <property type="entry name" value="lambda repressor-like DNA-binding domains"/>
    <property type="match status" value="1"/>
</dbReference>
<reference evidence="3" key="1">
    <citation type="submission" date="2016-10" db="EMBL/GenBank/DDBJ databases">
        <authorList>
            <person name="Varghese N."/>
            <person name="Submissions S."/>
        </authorList>
    </citation>
    <scope>NUCLEOTIDE SEQUENCE [LARGE SCALE GENOMIC DNA]</scope>
    <source>
        <strain evidence="3">DSM 17038</strain>
    </source>
</reference>
<evidence type="ECO:0000259" key="1">
    <source>
        <dbReference type="PROSITE" id="PS50943"/>
    </source>
</evidence>
<dbReference type="Pfam" id="PF13744">
    <property type="entry name" value="HTH_37"/>
    <property type="match status" value="1"/>
</dbReference>
<evidence type="ECO:0000313" key="2">
    <source>
        <dbReference type="EMBL" id="SFH42177.1"/>
    </source>
</evidence>
<dbReference type="PROSITE" id="PS50943">
    <property type="entry name" value="HTH_CROC1"/>
    <property type="match status" value="1"/>
</dbReference>
<organism evidence="2 3">
    <name type="scientific">Desulfotruncus arcticus DSM 17038</name>
    <dbReference type="NCBI Taxonomy" id="1121424"/>
    <lineage>
        <taxon>Bacteria</taxon>
        <taxon>Bacillati</taxon>
        <taxon>Bacillota</taxon>
        <taxon>Clostridia</taxon>
        <taxon>Eubacteriales</taxon>
        <taxon>Desulfallaceae</taxon>
        <taxon>Desulfotruncus</taxon>
    </lineage>
</organism>
<dbReference type="STRING" id="341036.SAMN05660649_05145"/>
<dbReference type="InterPro" id="IPR010982">
    <property type="entry name" value="Lambda_DNA-bd_dom_sf"/>
</dbReference>
<protein>
    <submittedName>
        <fullName evidence="2">Helix-turn-helix domain-containing protein</fullName>
    </submittedName>
</protein>
<dbReference type="SUPFAM" id="SSF47413">
    <property type="entry name" value="lambda repressor-like DNA-binding domains"/>
    <property type="match status" value="1"/>
</dbReference>
<feature type="domain" description="HTH cro/C1-type" evidence="1">
    <location>
        <begin position="37"/>
        <end position="90"/>
    </location>
</feature>
<dbReference type="InterPro" id="IPR001387">
    <property type="entry name" value="Cro/C1-type_HTH"/>
</dbReference>
<sequence>MTKFVTMNEIAERLESRPQIIEEMLKDEPRYQIARAIIAERTRRGWSQGTLARKARLTQAQVSRLERARIGNFVTVLKTLDALDLKLEIVPTKHHKV</sequence>
<evidence type="ECO:0000313" key="3">
    <source>
        <dbReference type="Proteomes" id="UP000199337"/>
    </source>
</evidence>
<dbReference type="EMBL" id="FOOX01000043">
    <property type="protein sequence ID" value="SFH42177.1"/>
    <property type="molecule type" value="Genomic_DNA"/>
</dbReference>
<dbReference type="AlphaFoldDB" id="A0A1I2ZWG8"/>
<dbReference type="InterPro" id="IPR039554">
    <property type="entry name" value="HigA2-like_HTH"/>
</dbReference>
<proteinExistence type="predicted"/>
<keyword evidence="3" id="KW-1185">Reference proteome</keyword>
<dbReference type="Proteomes" id="UP000199337">
    <property type="component" value="Unassembled WGS sequence"/>
</dbReference>
<dbReference type="RefSeq" id="WP_092476278.1">
    <property type="nucleotide sequence ID" value="NZ_FOOX01000043.1"/>
</dbReference>
<dbReference type="GO" id="GO:0003677">
    <property type="term" value="F:DNA binding"/>
    <property type="evidence" value="ECO:0007669"/>
    <property type="project" value="InterPro"/>
</dbReference>
<gene>
    <name evidence="2" type="ORF">SAMN05660649_05145</name>
</gene>
<dbReference type="OrthoDB" id="1808396at2"/>
<accession>A0A1I2ZWG8</accession>